<reference evidence="3" key="1">
    <citation type="submission" date="2015-07" db="EMBL/GenBank/DDBJ databases">
        <title>Nocardia seriolae U-1 whole genome shotgun sequence.</title>
        <authorList>
            <person name="Imajoh M."/>
            <person name="Fukumoto Y."/>
            <person name="Sukeda M."/>
            <person name="Yamane J."/>
            <person name="Yamasaki K."/>
            <person name="Shimizu M."/>
            <person name="Ohnishi K."/>
            <person name="Oshima S."/>
        </authorList>
    </citation>
    <scope>NUCLEOTIDE SEQUENCE [LARGE SCALE GENOMIC DNA]</scope>
    <source>
        <strain evidence="3">U-1</strain>
    </source>
</reference>
<dbReference type="Proteomes" id="UP000037179">
    <property type="component" value="Unassembled WGS sequence"/>
</dbReference>
<protein>
    <submittedName>
        <fullName evidence="2">Helicase</fullName>
    </submittedName>
</protein>
<keyword evidence="2" id="KW-0378">Hydrolase</keyword>
<dbReference type="Proteomes" id="UP000180166">
    <property type="component" value="Chromosome"/>
</dbReference>
<dbReference type="RefSeq" id="WP_158543998.1">
    <property type="nucleotide sequence ID" value="NZ_AP017900.1"/>
</dbReference>
<evidence type="ECO:0000313" key="2">
    <source>
        <dbReference type="EMBL" id="GAP33407.1"/>
    </source>
</evidence>
<sequence length="56" mass="6343">MRWNSGAEQLELFGAQKKKVDKLSQRIAEEQRLAESLAPTQQLVRPLLVIVPGKDQ</sequence>
<proteinExistence type="predicted"/>
<dbReference type="EMBL" id="CP017839">
    <property type="protein sequence ID" value="APA97265.1"/>
    <property type="molecule type" value="Genomic_DNA"/>
</dbReference>
<dbReference type="EMBL" id="BBYQ01000260">
    <property type="protein sequence ID" value="GAP33407.1"/>
    <property type="molecule type" value="Genomic_DNA"/>
</dbReference>
<reference evidence="1 4" key="3">
    <citation type="submission" date="2016-10" db="EMBL/GenBank/DDBJ databases">
        <title>Genome sequence of Nocardia seriolae strain EM150506, isolated from Anguila japonica.</title>
        <authorList>
            <person name="Han H.-J."/>
        </authorList>
    </citation>
    <scope>NUCLEOTIDE SEQUENCE [LARGE SCALE GENOMIC DNA]</scope>
    <source>
        <strain evidence="1 4">EM150506</strain>
    </source>
</reference>
<keyword evidence="2" id="KW-0547">Nucleotide-binding</keyword>
<evidence type="ECO:0000313" key="4">
    <source>
        <dbReference type="Proteomes" id="UP000180166"/>
    </source>
</evidence>
<keyword evidence="3" id="KW-1185">Reference proteome</keyword>
<dbReference type="GeneID" id="93373846"/>
<dbReference type="AlphaFoldDB" id="A0ABC9Z6C0"/>
<organism evidence="2 3">
    <name type="scientific">Nocardia seriolae</name>
    <dbReference type="NCBI Taxonomy" id="37332"/>
    <lineage>
        <taxon>Bacteria</taxon>
        <taxon>Bacillati</taxon>
        <taxon>Actinomycetota</taxon>
        <taxon>Actinomycetes</taxon>
        <taxon>Mycobacteriales</taxon>
        <taxon>Nocardiaceae</taxon>
        <taxon>Nocardia</taxon>
    </lineage>
</organism>
<keyword evidence="2" id="KW-0067">ATP-binding</keyword>
<keyword evidence="2" id="KW-0347">Helicase</keyword>
<evidence type="ECO:0000313" key="1">
    <source>
        <dbReference type="EMBL" id="APA97265.1"/>
    </source>
</evidence>
<gene>
    <name evidence="1" type="ORF">NS506_03212</name>
    <name evidence="2" type="ORF">NSK11_contig00260-0002</name>
</gene>
<name>A0ABC9Z6C0_9NOCA</name>
<dbReference type="GO" id="GO:0004386">
    <property type="term" value="F:helicase activity"/>
    <property type="evidence" value="ECO:0007669"/>
    <property type="project" value="UniProtKB-KW"/>
</dbReference>
<dbReference type="KEGG" id="nsr:NS506_03212"/>
<reference evidence="2 3" key="2">
    <citation type="journal article" date="2016" name="Genome Announc.">
        <title>Draft Genome Sequence of Erythromycin- and Oxytetracycline-Sensitive Nocardia seriolae Strain U-1 (NBRC 110359).</title>
        <authorList>
            <person name="Imajoh M."/>
            <person name="Sukeda M."/>
            <person name="Shimizu M."/>
            <person name="Yamane J."/>
            <person name="Ohnishi K."/>
            <person name="Oshima S."/>
        </authorList>
    </citation>
    <scope>NUCLEOTIDE SEQUENCE [LARGE SCALE GENOMIC DNA]</scope>
    <source>
        <strain evidence="2 3">U-1</strain>
    </source>
</reference>
<evidence type="ECO:0000313" key="3">
    <source>
        <dbReference type="Proteomes" id="UP000037179"/>
    </source>
</evidence>
<accession>A0ABC9Z6C0</accession>